<evidence type="ECO:0000313" key="3">
    <source>
        <dbReference type="Proteomes" id="UP000239872"/>
    </source>
</evidence>
<evidence type="ECO:0000256" key="1">
    <source>
        <dbReference type="SAM" id="Phobius"/>
    </source>
</evidence>
<dbReference type="Proteomes" id="UP000239872">
    <property type="component" value="Unassembled WGS sequence"/>
</dbReference>
<proteinExistence type="predicted"/>
<name>A0A2S7SUP8_9BACT</name>
<feature type="transmembrane region" description="Helical" evidence="1">
    <location>
        <begin position="36"/>
        <end position="54"/>
    </location>
</feature>
<organism evidence="2 3">
    <name type="scientific">Flavipsychrobacter stenotrophus</name>
    <dbReference type="NCBI Taxonomy" id="2077091"/>
    <lineage>
        <taxon>Bacteria</taxon>
        <taxon>Pseudomonadati</taxon>
        <taxon>Bacteroidota</taxon>
        <taxon>Chitinophagia</taxon>
        <taxon>Chitinophagales</taxon>
        <taxon>Chitinophagaceae</taxon>
        <taxon>Flavipsychrobacter</taxon>
    </lineage>
</organism>
<comment type="caution">
    <text evidence="2">The sequence shown here is derived from an EMBL/GenBank/DDBJ whole genome shotgun (WGS) entry which is preliminary data.</text>
</comment>
<keyword evidence="1" id="KW-0812">Transmembrane</keyword>
<protein>
    <recommendedName>
        <fullName evidence="4">GlsB/YeaQ/YmgE family stress response membrane protein</fullName>
    </recommendedName>
</protein>
<evidence type="ECO:0008006" key="4">
    <source>
        <dbReference type="Google" id="ProtNLM"/>
    </source>
</evidence>
<gene>
    <name evidence="2" type="ORF">CJD36_010760</name>
</gene>
<dbReference type="EMBL" id="PPSL01000003">
    <property type="protein sequence ID" value="PQJ10448.1"/>
    <property type="molecule type" value="Genomic_DNA"/>
</dbReference>
<reference evidence="2 3" key="1">
    <citation type="submission" date="2018-01" db="EMBL/GenBank/DDBJ databases">
        <title>A novel member of the phylum Bacteroidetes isolated from glacier ice.</title>
        <authorList>
            <person name="Liu Q."/>
            <person name="Xin Y.-H."/>
        </authorList>
    </citation>
    <scope>NUCLEOTIDE SEQUENCE [LARGE SCALE GENOMIC DNA]</scope>
    <source>
        <strain evidence="2 3">RB1R16</strain>
    </source>
</reference>
<keyword evidence="1" id="KW-0472">Membrane</keyword>
<sequence>MSEQLQHWKGWLLVFGIGLVVGLICGLLMKWRSLGVWFSMLMGMVGAWAYHAFLTKYYTFSQKHITNEIIYSIIGAFALTVIINLIFGSNRGRDRTFWRA</sequence>
<accession>A0A2S7SUP8</accession>
<keyword evidence="3" id="KW-1185">Reference proteome</keyword>
<evidence type="ECO:0000313" key="2">
    <source>
        <dbReference type="EMBL" id="PQJ10448.1"/>
    </source>
</evidence>
<feature type="transmembrane region" description="Helical" evidence="1">
    <location>
        <begin position="69"/>
        <end position="87"/>
    </location>
</feature>
<keyword evidence="1" id="KW-1133">Transmembrane helix</keyword>
<dbReference type="AlphaFoldDB" id="A0A2S7SUP8"/>
<feature type="transmembrane region" description="Helical" evidence="1">
    <location>
        <begin position="12"/>
        <end position="29"/>
    </location>
</feature>